<dbReference type="Proteomes" id="UP000594749">
    <property type="component" value="Chromosome"/>
</dbReference>
<dbReference type="InterPro" id="IPR027417">
    <property type="entry name" value="P-loop_NTPase"/>
</dbReference>
<name>A0A7M1LIC6_9BACT</name>
<evidence type="ECO:0000256" key="7">
    <source>
        <dbReference type="ARBA" id="ARBA00023136"/>
    </source>
</evidence>
<comment type="subcellular location">
    <subcellularLocation>
        <location evidence="1">Cell inner membrane</location>
        <topology evidence="1">Peripheral membrane protein</topology>
    </subcellularLocation>
</comment>
<proteinExistence type="inferred from homology"/>
<dbReference type="InterPro" id="IPR017871">
    <property type="entry name" value="ABC_transporter-like_CS"/>
</dbReference>
<organism evidence="9 10">
    <name type="scientific">Campylobacter corcagiensis</name>
    <dbReference type="NCBI Taxonomy" id="1448857"/>
    <lineage>
        <taxon>Bacteria</taxon>
        <taxon>Pseudomonadati</taxon>
        <taxon>Campylobacterota</taxon>
        <taxon>Epsilonproteobacteria</taxon>
        <taxon>Campylobacterales</taxon>
        <taxon>Campylobacteraceae</taxon>
        <taxon>Campylobacter</taxon>
    </lineage>
</organism>
<accession>A0A7M1LIC6</accession>
<keyword evidence="7" id="KW-0472">Membrane</keyword>
<dbReference type="GO" id="GO:0016887">
    <property type="term" value="F:ATP hydrolysis activity"/>
    <property type="evidence" value="ECO:0007669"/>
    <property type="project" value="InterPro"/>
</dbReference>
<evidence type="ECO:0000256" key="2">
    <source>
        <dbReference type="ARBA" id="ARBA00005417"/>
    </source>
</evidence>
<dbReference type="EMBL" id="CP063078">
    <property type="protein sequence ID" value="QOQ88071.1"/>
    <property type="molecule type" value="Genomic_DNA"/>
</dbReference>
<dbReference type="SUPFAM" id="SSF52540">
    <property type="entry name" value="P-loop containing nucleoside triphosphate hydrolases"/>
    <property type="match status" value="1"/>
</dbReference>
<evidence type="ECO:0000313" key="9">
    <source>
        <dbReference type="EMBL" id="QOQ88071.1"/>
    </source>
</evidence>
<sequence>MINIKNLNLFYKNTQILKSIDFATNGVGCVCIMGKSGSGKSMFAKSFIKLFDSDFKLSADKFEVFNQNILHLKGANLREFRQKTSALIFQNPVGSLHPLLNIGDSFNLYLKKTIKNPKKVAFEYLQKLGFDDLNLLWHKFPYELSGGEASRVNIAIALCLKPKMLICDEITASLDTINQKAVIDIINLIKQDRQIIFITHQKSVANSVGDSFYEMKNGELKPC</sequence>
<evidence type="ECO:0000256" key="4">
    <source>
        <dbReference type="ARBA" id="ARBA00022475"/>
    </source>
</evidence>
<dbReference type="OrthoDB" id="5357528at2"/>
<evidence type="ECO:0000256" key="6">
    <source>
        <dbReference type="ARBA" id="ARBA00022840"/>
    </source>
</evidence>
<keyword evidence="3" id="KW-0813">Transport</keyword>
<evidence type="ECO:0000256" key="1">
    <source>
        <dbReference type="ARBA" id="ARBA00004417"/>
    </source>
</evidence>
<feature type="domain" description="ABC transporter" evidence="8">
    <location>
        <begin position="2"/>
        <end position="222"/>
    </location>
</feature>
<reference evidence="9 10" key="1">
    <citation type="submission" date="2020-10" db="EMBL/GenBank/DDBJ databases">
        <title>Campylobacter and Helicobacter PacBio genomes.</title>
        <authorList>
            <person name="Lane C."/>
        </authorList>
    </citation>
    <scope>NUCLEOTIDE SEQUENCE [LARGE SCALE GENOMIC DNA]</scope>
    <source>
        <strain evidence="9 10">2016D-0077</strain>
    </source>
</reference>
<keyword evidence="4" id="KW-1003">Cell membrane</keyword>
<evidence type="ECO:0000313" key="10">
    <source>
        <dbReference type="Proteomes" id="UP000594749"/>
    </source>
</evidence>
<dbReference type="InterPro" id="IPR003593">
    <property type="entry name" value="AAA+_ATPase"/>
</dbReference>
<comment type="similarity">
    <text evidence="2">Belongs to the ABC transporter superfamily.</text>
</comment>
<dbReference type="Gene3D" id="3.40.50.300">
    <property type="entry name" value="P-loop containing nucleotide triphosphate hydrolases"/>
    <property type="match status" value="1"/>
</dbReference>
<protein>
    <submittedName>
        <fullName evidence="9">ABC transporter ATP-binding protein</fullName>
    </submittedName>
</protein>
<dbReference type="PANTHER" id="PTHR43297">
    <property type="entry name" value="OLIGOPEPTIDE TRANSPORT ATP-BINDING PROTEIN APPD"/>
    <property type="match status" value="1"/>
</dbReference>
<dbReference type="RefSeq" id="WP_034971322.1">
    <property type="nucleotide sequence ID" value="NZ_CP053842.1"/>
</dbReference>
<dbReference type="GO" id="GO:0005886">
    <property type="term" value="C:plasma membrane"/>
    <property type="evidence" value="ECO:0007669"/>
    <property type="project" value="UniProtKB-SubCell"/>
</dbReference>
<dbReference type="PROSITE" id="PS50893">
    <property type="entry name" value="ABC_TRANSPORTER_2"/>
    <property type="match status" value="1"/>
</dbReference>
<dbReference type="InterPro" id="IPR050388">
    <property type="entry name" value="ABC_Ni/Peptide_Import"/>
</dbReference>
<dbReference type="SMART" id="SM00382">
    <property type="entry name" value="AAA"/>
    <property type="match status" value="1"/>
</dbReference>
<gene>
    <name evidence="9" type="ORF">IMC76_04590</name>
</gene>
<dbReference type="GO" id="GO:0005524">
    <property type="term" value="F:ATP binding"/>
    <property type="evidence" value="ECO:0007669"/>
    <property type="project" value="UniProtKB-KW"/>
</dbReference>
<keyword evidence="10" id="KW-1185">Reference proteome</keyword>
<keyword evidence="5" id="KW-0547">Nucleotide-binding</keyword>
<keyword evidence="6 9" id="KW-0067">ATP-binding</keyword>
<dbReference type="PANTHER" id="PTHR43297:SF2">
    <property type="entry name" value="DIPEPTIDE TRANSPORT ATP-BINDING PROTEIN DPPD"/>
    <property type="match status" value="1"/>
</dbReference>
<evidence type="ECO:0000259" key="8">
    <source>
        <dbReference type="PROSITE" id="PS50893"/>
    </source>
</evidence>
<dbReference type="AlphaFoldDB" id="A0A7M1LIC6"/>
<dbReference type="InterPro" id="IPR003439">
    <property type="entry name" value="ABC_transporter-like_ATP-bd"/>
</dbReference>
<dbReference type="Pfam" id="PF00005">
    <property type="entry name" value="ABC_tran"/>
    <property type="match status" value="1"/>
</dbReference>
<dbReference type="PROSITE" id="PS00211">
    <property type="entry name" value="ABC_TRANSPORTER_1"/>
    <property type="match status" value="1"/>
</dbReference>
<evidence type="ECO:0000256" key="3">
    <source>
        <dbReference type="ARBA" id="ARBA00022448"/>
    </source>
</evidence>
<evidence type="ECO:0000256" key="5">
    <source>
        <dbReference type="ARBA" id="ARBA00022741"/>
    </source>
</evidence>